<dbReference type="Proteomes" id="UP000790709">
    <property type="component" value="Unassembled WGS sequence"/>
</dbReference>
<organism evidence="1 2">
    <name type="scientific">Leucogyrophana mollusca</name>
    <dbReference type="NCBI Taxonomy" id="85980"/>
    <lineage>
        <taxon>Eukaryota</taxon>
        <taxon>Fungi</taxon>
        <taxon>Dikarya</taxon>
        <taxon>Basidiomycota</taxon>
        <taxon>Agaricomycotina</taxon>
        <taxon>Agaricomycetes</taxon>
        <taxon>Agaricomycetidae</taxon>
        <taxon>Boletales</taxon>
        <taxon>Boletales incertae sedis</taxon>
        <taxon>Leucogyrophana</taxon>
    </lineage>
</organism>
<evidence type="ECO:0000313" key="1">
    <source>
        <dbReference type="EMBL" id="KAH7930142.1"/>
    </source>
</evidence>
<protein>
    <submittedName>
        <fullName evidence="1">Uncharacterized protein</fullName>
    </submittedName>
</protein>
<proteinExistence type="predicted"/>
<accession>A0ACB8BXD1</accession>
<reference evidence="1" key="1">
    <citation type="journal article" date="2021" name="New Phytol.">
        <title>Evolutionary innovations through gain and loss of genes in the ectomycorrhizal Boletales.</title>
        <authorList>
            <person name="Wu G."/>
            <person name="Miyauchi S."/>
            <person name="Morin E."/>
            <person name="Kuo A."/>
            <person name="Drula E."/>
            <person name="Varga T."/>
            <person name="Kohler A."/>
            <person name="Feng B."/>
            <person name="Cao Y."/>
            <person name="Lipzen A."/>
            <person name="Daum C."/>
            <person name="Hundley H."/>
            <person name="Pangilinan J."/>
            <person name="Johnson J."/>
            <person name="Barry K."/>
            <person name="LaButti K."/>
            <person name="Ng V."/>
            <person name="Ahrendt S."/>
            <person name="Min B."/>
            <person name="Choi I.G."/>
            <person name="Park H."/>
            <person name="Plett J.M."/>
            <person name="Magnuson J."/>
            <person name="Spatafora J.W."/>
            <person name="Nagy L.G."/>
            <person name="Henrissat B."/>
            <person name="Grigoriev I.V."/>
            <person name="Yang Z.L."/>
            <person name="Xu J."/>
            <person name="Martin F.M."/>
        </authorList>
    </citation>
    <scope>NUCLEOTIDE SEQUENCE</scope>
    <source>
        <strain evidence="1">KUC20120723A-06</strain>
    </source>
</reference>
<keyword evidence="2" id="KW-1185">Reference proteome</keyword>
<sequence>MSEPGRNILRRSFSTHTLRQLKFVVPGAAITYYFNTHRVFLSLLWNQGSDGWARALALSSLGLGSLVISLFLYVLLVPWIYGIEPDYRSWRESGVLSSVIPVLTTSILTGWSVLSLTLGRWSSLGYLEGTIGASGLYALAFGLMGLLPAPKVHRS</sequence>
<comment type="caution">
    <text evidence="1">The sequence shown here is derived from an EMBL/GenBank/DDBJ whole genome shotgun (WGS) entry which is preliminary data.</text>
</comment>
<dbReference type="EMBL" id="MU266334">
    <property type="protein sequence ID" value="KAH7930142.1"/>
    <property type="molecule type" value="Genomic_DNA"/>
</dbReference>
<name>A0ACB8BXD1_9AGAM</name>
<gene>
    <name evidence="1" type="ORF">BV22DRAFT_1028642</name>
</gene>
<evidence type="ECO:0000313" key="2">
    <source>
        <dbReference type="Proteomes" id="UP000790709"/>
    </source>
</evidence>